<comment type="caution">
    <text evidence="1">The sequence shown here is derived from an EMBL/GenBank/DDBJ whole genome shotgun (WGS) entry which is preliminary data.</text>
</comment>
<sequence>MNIFKTNHNYDEVMKYDNGEFIKYGKLLKIF</sequence>
<accession>A0ABC9Q662</accession>
<evidence type="ECO:0000313" key="2">
    <source>
        <dbReference type="Proteomes" id="UP000003093"/>
    </source>
</evidence>
<evidence type="ECO:0000313" key="1">
    <source>
        <dbReference type="EMBL" id="EIA15545.1"/>
    </source>
</evidence>
<reference evidence="1 2" key="1">
    <citation type="journal article" date="2012" name="MBio">
        <title>Identification of a highly transmissible animal-independent Staphylococcus aureus ST398 clone with distinct genomic and cell adhesion properties.</title>
        <authorList>
            <person name="Uhlemann A.C."/>
            <person name="Porcella S.F."/>
            <person name="Trivedi S."/>
            <person name="Sullivan S.B."/>
            <person name="Hafer C."/>
            <person name="Kennedy A.D."/>
            <person name="Barbian K.D."/>
            <person name="McCarthy A.J."/>
            <person name="Street C."/>
            <person name="Hirschberg D.L."/>
            <person name="Lipkin W.I."/>
            <person name="Lindsay J.A."/>
            <person name="DeLeo F.R."/>
            <person name="Lowy F.D."/>
        </authorList>
    </citation>
    <scope>NUCLEOTIDE SEQUENCE [LARGE SCALE GENOMIC DNA]</scope>
    <source>
        <strain evidence="1 2">DR10</strain>
    </source>
</reference>
<organism evidence="1 2">
    <name type="scientific">Staphylococcus aureus subsp. aureus DR10</name>
    <dbReference type="NCBI Taxonomy" id="1155079"/>
    <lineage>
        <taxon>Bacteria</taxon>
        <taxon>Bacillati</taxon>
        <taxon>Bacillota</taxon>
        <taxon>Bacilli</taxon>
        <taxon>Bacillales</taxon>
        <taxon>Staphylococcaceae</taxon>
        <taxon>Staphylococcus</taxon>
    </lineage>
</organism>
<gene>
    <name evidence="1" type="ORF">ST398NM02_2890</name>
</gene>
<proteinExistence type="predicted"/>
<dbReference type="EMBL" id="AIDT01000001">
    <property type="protein sequence ID" value="EIA15545.1"/>
    <property type="molecule type" value="Genomic_DNA"/>
</dbReference>
<dbReference type="Proteomes" id="UP000003093">
    <property type="component" value="Unassembled WGS sequence"/>
</dbReference>
<protein>
    <submittedName>
        <fullName evidence="1">Uncharacterized protein</fullName>
    </submittedName>
</protein>
<name>A0ABC9Q662_STAA5</name>
<dbReference type="AlphaFoldDB" id="A0ABC9Q662"/>